<accession>A0A7G8BDR5</accession>
<dbReference type="AlphaFoldDB" id="A0A7G8BDR5"/>
<evidence type="ECO:0000256" key="1">
    <source>
        <dbReference type="ARBA" id="ARBA00008580"/>
    </source>
</evidence>
<keyword evidence="2" id="KW-1277">Toxin-antitoxin system</keyword>
<protein>
    <submittedName>
        <fullName evidence="3">Type II toxin-antitoxin system ParD family antitoxin</fullName>
    </submittedName>
</protein>
<dbReference type="InterPro" id="IPR010985">
    <property type="entry name" value="Ribbon_hlx_hlx"/>
</dbReference>
<evidence type="ECO:0000313" key="3">
    <source>
        <dbReference type="EMBL" id="QNI30685.1"/>
    </source>
</evidence>
<dbReference type="Pfam" id="PF03693">
    <property type="entry name" value="ParD_antitoxin"/>
    <property type="match status" value="1"/>
</dbReference>
<dbReference type="PANTHER" id="PTHR36582">
    <property type="entry name" value="ANTITOXIN PARD"/>
    <property type="match status" value="1"/>
</dbReference>
<dbReference type="KEGG" id="adin:H7849_16300"/>
<evidence type="ECO:0000313" key="4">
    <source>
        <dbReference type="Proteomes" id="UP000515312"/>
    </source>
</evidence>
<comment type="similarity">
    <text evidence="1">Belongs to the ParD antitoxin family.</text>
</comment>
<dbReference type="RefSeq" id="WP_186740728.1">
    <property type="nucleotide sequence ID" value="NZ_CP060394.1"/>
</dbReference>
<name>A0A7G8BDR5_9BACT</name>
<dbReference type="PANTHER" id="PTHR36582:SF2">
    <property type="entry name" value="ANTITOXIN PARD"/>
    <property type="match status" value="1"/>
</dbReference>
<proteinExistence type="inferred from homology"/>
<sequence length="89" mass="9873">MSVQLTREQEELVRAKLETGRYGSAGEVVSDALRLLSERDRLLELTRDEVHTKISAGLKSLDEGKGTDGESVLERLDAELDHLERSGHA</sequence>
<evidence type="ECO:0000256" key="2">
    <source>
        <dbReference type="ARBA" id="ARBA00022649"/>
    </source>
</evidence>
<reference evidence="3 4" key="1">
    <citation type="submission" date="2020-08" db="EMBL/GenBank/DDBJ databases">
        <title>Edaphobacter telluris sp. nov. and Acidobacterium dinghuensis sp. nov., two acidobacteria isolated from forest soil.</title>
        <authorList>
            <person name="Fu J."/>
            <person name="Qiu L."/>
        </authorList>
    </citation>
    <scope>NUCLEOTIDE SEQUENCE [LARGE SCALE GENOMIC DNA]</scope>
    <source>
        <strain evidence="3">4Y35</strain>
    </source>
</reference>
<dbReference type="InterPro" id="IPR022789">
    <property type="entry name" value="ParD"/>
</dbReference>
<dbReference type="SUPFAM" id="SSF47598">
    <property type="entry name" value="Ribbon-helix-helix"/>
    <property type="match status" value="1"/>
</dbReference>
<gene>
    <name evidence="3" type="ORF">H7849_16300</name>
</gene>
<dbReference type="GO" id="GO:0006355">
    <property type="term" value="P:regulation of DNA-templated transcription"/>
    <property type="evidence" value="ECO:0007669"/>
    <property type="project" value="InterPro"/>
</dbReference>
<dbReference type="InterPro" id="IPR038296">
    <property type="entry name" value="ParD_sf"/>
</dbReference>
<keyword evidence="4" id="KW-1185">Reference proteome</keyword>
<organism evidence="3 4">
    <name type="scientific">Alloacidobacterium dinghuense</name>
    <dbReference type="NCBI Taxonomy" id="2763107"/>
    <lineage>
        <taxon>Bacteria</taxon>
        <taxon>Pseudomonadati</taxon>
        <taxon>Acidobacteriota</taxon>
        <taxon>Terriglobia</taxon>
        <taxon>Terriglobales</taxon>
        <taxon>Acidobacteriaceae</taxon>
        <taxon>Alloacidobacterium</taxon>
    </lineage>
</organism>
<dbReference type="EMBL" id="CP060394">
    <property type="protein sequence ID" value="QNI30685.1"/>
    <property type="molecule type" value="Genomic_DNA"/>
</dbReference>
<dbReference type="Gene3D" id="6.10.10.120">
    <property type="entry name" value="Antitoxin ParD1-like"/>
    <property type="match status" value="1"/>
</dbReference>
<dbReference type="Proteomes" id="UP000515312">
    <property type="component" value="Chromosome"/>
</dbReference>